<dbReference type="EMBL" id="BAAAVS010000019">
    <property type="protein sequence ID" value="GAA3031943.1"/>
    <property type="molecule type" value="Genomic_DNA"/>
</dbReference>
<gene>
    <name evidence="2" type="ORF">GCM10010528_11430</name>
</gene>
<keyword evidence="1" id="KW-1133">Transmembrane helix</keyword>
<evidence type="ECO:0000313" key="2">
    <source>
        <dbReference type="EMBL" id="GAA3031943.1"/>
    </source>
</evidence>
<keyword evidence="1" id="KW-0812">Transmembrane</keyword>
<dbReference type="Gene3D" id="2.130.10.10">
    <property type="entry name" value="YVTN repeat-like/Quinoprotein amine dehydrogenase"/>
    <property type="match status" value="1"/>
</dbReference>
<keyword evidence="1" id="KW-0472">Membrane</keyword>
<proteinExistence type="predicted"/>
<dbReference type="InterPro" id="IPR015943">
    <property type="entry name" value="WD40/YVTN_repeat-like_dom_sf"/>
</dbReference>
<accession>A0ABP6L959</accession>
<organism evidence="2 3">
    <name type="scientific">Gordonia defluvii</name>
    <dbReference type="NCBI Taxonomy" id="283718"/>
    <lineage>
        <taxon>Bacteria</taxon>
        <taxon>Bacillati</taxon>
        <taxon>Actinomycetota</taxon>
        <taxon>Actinomycetes</taxon>
        <taxon>Mycobacteriales</taxon>
        <taxon>Gordoniaceae</taxon>
        <taxon>Gordonia</taxon>
    </lineage>
</organism>
<feature type="transmembrane region" description="Helical" evidence="1">
    <location>
        <begin position="12"/>
        <end position="31"/>
    </location>
</feature>
<name>A0ABP6L959_9ACTN</name>
<sequence>MGPLRRRPVDLIVSALIVVALVIAGAAVWYFSSARRTTLVPATVSPVAPPYPVDVPARLIHRWTAESEATRSPQVTDTAVLTGHDGAVRARDPRTGRAIWGYERPLPICGLLAAWSPTTPTALAAYANSRGCSEITALDAHRGVRRGTRSSDADNPVVLQSDGGYVLSLGRTRAETWGSNLVRGIEYGRIDARVKPDMGRHDGHDCRLTSGMTAGDRVALVEHCAGDPGFRLTVIGALLDKDEKIPLYGSAVITSGTAFAAPVVVGMSESGIAVYDGGANSPEPTAPAIRTFTSDGVETGRHPVPGGPALPAGAVSVNSDGLVSVWTGHDTVVLDAAALRPRFTVPATSGPGVAVGGRMLVPDPAGYTVVDAATGRRVGALPVVRDLGQTPSVPIVPAVIGDAVVEQRGNLIVAYGP</sequence>
<dbReference type="SUPFAM" id="SSF50998">
    <property type="entry name" value="Quinoprotein alcohol dehydrogenase-like"/>
    <property type="match status" value="1"/>
</dbReference>
<keyword evidence="3" id="KW-1185">Reference proteome</keyword>
<evidence type="ECO:0000313" key="3">
    <source>
        <dbReference type="Proteomes" id="UP001501035"/>
    </source>
</evidence>
<reference evidence="3" key="1">
    <citation type="journal article" date="2019" name="Int. J. Syst. Evol. Microbiol.">
        <title>The Global Catalogue of Microorganisms (GCM) 10K type strain sequencing project: providing services to taxonomists for standard genome sequencing and annotation.</title>
        <authorList>
            <consortium name="The Broad Institute Genomics Platform"/>
            <consortium name="The Broad Institute Genome Sequencing Center for Infectious Disease"/>
            <person name="Wu L."/>
            <person name="Ma J."/>
        </authorList>
    </citation>
    <scope>NUCLEOTIDE SEQUENCE [LARGE SCALE GENOMIC DNA]</scope>
    <source>
        <strain evidence="3">JCM 14234</strain>
    </source>
</reference>
<dbReference type="Proteomes" id="UP001501035">
    <property type="component" value="Unassembled WGS sequence"/>
</dbReference>
<evidence type="ECO:0008006" key="4">
    <source>
        <dbReference type="Google" id="ProtNLM"/>
    </source>
</evidence>
<comment type="caution">
    <text evidence="2">The sequence shown here is derived from an EMBL/GenBank/DDBJ whole genome shotgun (WGS) entry which is preliminary data.</text>
</comment>
<dbReference type="InterPro" id="IPR011047">
    <property type="entry name" value="Quinoprotein_ADH-like_sf"/>
</dbReference>
<evidence type="ECO:0000256" key="1">
    <source>
        <dbReference type="SAM" id="Phobius"/>
    </source>
</evidence>
<protein>
    <recommendedName>
        <fullName evidence="4">Pyrroloquinoline-quinone binding quinoprotein</fullName>
    </recommendedName>
</protein>